<keyword evidence="2" id="KW-1185">Reference proteome</keyword>
<name>A0ABR7WT57_9SPHI</name>
<reference evidence="1 2" key="1">
    <citation type="submission" date="2020-09" db="EMBL/GenBank/DDBJ databases">
        <title>Novel species of Mucilaginibacter isolated from a glacier on the Tibetan Plateau.</title>
        <authorList>
            <person name="Liu Q."/>
            <person name="Xin Y.-H."/>
        </authorList>
    </citation>
    <scope>NUCLEOTIDE SEQUENCE [LARGE SCALE GENOMIC DNA]</scope>
    <source>
        <strain evidence="1 2">ZT4R22</strain>
    </source>
</reference>
<dbReference type="EMBL" id="JACWMY010000005">
    <property type="protein sequence ID" value="MBD1364579.1"/>
    <property type="molecule type" value="Genomic_DNA"/>
</dbReference>
<dbReference type="Proteomes" id="UP000606600">
    <property type="component" value="Unassembled WGS sequence"/>
</dbReference>
<evidence type="ECO:0000313" key="1">
    <source>
        <dbReference type="EMBL" id="MBD1364579.1"/>
    </source>
</evidence>
<proteinExistence type="predicted"/>
<evidence type="ECO:0000313" key="2">
    <source>
        <dbReference type="Proteomes" id="UP000606600"/>
    </source>
</evidence>
<sequence>MRSTLLIRYCLLLSVIFIGISSCKKSVNATKSLLGDWYEQANPAGFSRGLNFGSDGSFSARFTAFPAPLPGGGTSELTTTTFAGTYRVKGDSLLTNITTMTVNQNNIGSVVTPSIQKVFEYATFKVNNGKLTINYTTYPADAPVPTQATYVRFLPD</sequence>
<evidence type="ECO:0008006" key="3">
    <source>
        <dbReference type="Google" id="ProtNLM"/>
    </source>
</evidence>
<dbReference type="RefSeq" id="WP_191189238.1">
    <property type="nucleotide sequence ID" value="NZ_JACWMY010000005.1"/>
</dbReference>
<accession>A0ABR7WT57</accession>
<protein>
    <recommendedName>
        <fullName evidence="3">Lipocalin-like domain-containing protein</fullName>
    </recommendedName>
</protein>
<gene>
    <name evidence="1" type="ORF">IDJ77_12235</name>
</gene>
<organism evidence="1 2">
    <name type="scientific">Mucilaginibacter pankratovii</name>
    <dbReference type="NCBI Taxonomy" id="2772110"/>
    <lineage>
        <taxon>Bacteria</taxon>
        <taxon>Pseudomonadati</taxon>
        <taxon>Bacteroidota</taxon>
        <taxon>Sphingobacteriia</taxon>
        <taxon>Sphingobacteriales</taxon>
        <taxon>Sphingobacteriaceae</taxon>
        <taxon>Mucilaginibacter</taxon>
    </lineage>
</organism>
<dbReference type="PROSITE" id="PS51257">
    <property type="entry name" value="PROKAR_LIPOPROTEIN"/>
    <property type="match status" value="1"/>
</dbReference>
<comment type="caution">
    <text evidence="1">The sequence shown here is derived from an EMBL/GenBank/DDBJ whole genome shotgun (WGS) entry which is preliminary data.</text>
</comment>